<proteinExistence type="predicted"/>
<sequence length="138" mass="15672">MEHVVKATNEGDKTSFEDITLFRKLIGFLIYLTITRPDLSFCVSKLSQSMQAPLVHHWKSAKRVLRYVSSTRFFGILYEGSNLHLRAYSDSDFAGDKMDRKSISAFATFLCGGVISWLSKKQDTMSLSSREAEYKALT</sequence>
<evidence type="ECO:0000313" key="2">
    <source>
        <dbReference type="Proteomes" id="UP001162992"/>
    </source>
</evidence>
<reference evidence="2" key="1">
    <citation type="journal article" date="2024" name="Proc. Natl. Acad. Sci. U.S.A.">
        <title>Extraordinary preservation of gene collinearity over three hundred million years revealed in homosporous lycophytes.</title>
        <authorList>
            <person name="Li C."/>
            <person name="Wickell D."/>
            <person name="Kuo L.Y."/>
            <person name="Chen X."/>
            <person name="Nie B."/>
            <person name="Liao X."/>
            <person name="Peng D."/>
            <person name="Ji J."/>
            <person name="Jenkins J."/>
            <person name="Williams M."/>
            <person name="Shu S."/>
            <person name="Plott C."/>
            <person name="Barry K."/>
            <person name="Rajasekar S."/>
            <person name="Grimwood J."/>
            <person name="Han X."/>
            <person name="Sun S."/>
            <person name="Hou Z."/>
            <person name="He W."/>
            <person name="Dai G."/>
            <person name="Sun C."/>
            <person name="Schmutz J."/>
            <person name="Leebens-Mack J.H."/>
            <person name="Li F.W."/>
            <person name="Wang L."/>
        </authorList>
    </citation>
    <scope>NUCLEOTIDE SEQUENCE [LARGE SCALE GENOMIC DNA]</scope>
    <source>
        <strain evidence="2">cv. PW_Plant_1</strain>
    </source>
</reference>
<comment type="caution">
    <text evidence="1">The sequence shown here is derived from an EMBL/GenBank/DDBJ whole genome shotgun (WGS) entry which is preliminary data.</text>
</comment>
<organism evidence="1 2">
    <name type="scientific">Diphasiastrum complanatum</name>
    <name type="common">Issler's clubmoss</name>
    <name type="synonym">Lycopodium complanatum</name>
    <dbReference type="NCBI Taxonomy" id="34168"/>
    <lineage>
        <taxon>Eukaryota</taxon>
        <taxon>Viridiplantae</taxon>
        <taxon>Streptophyta</taxon>
        <taxon>Embryophyta</taxon>
        <taxon>Tracheophyta</taxon>
        <taxon>Lycopodiopsida</taxon>
        <taxon>Lycopodiales</taxon>
        <taxon>Lycopodiaceae</taxon>
        <taxon>Lycopodioideae</taxon>
        <taxon>Diphasiastrum</taxon>
    </lineage>
</organism>
<evidence type="ECO:0000313" key="1">
    <source>
        <dbReference type="EMBL" id="KAJ7556904.1"/>
    </source>
</evidence>
<protein>
    <submittedName>
        <fullName evidence="1">Uncharacterized protein</fullName>
    </submittedName>
</protein>
<keyword evidence="2" id="KW-1185">Reference proteome</keyword>
<gene>
    <name evidence="1" type="ORF">O6H91_05G103700</name>
</gene>
<accession>A0ACC2DRI3</accession>
<name>A0ACC2DRI3_DIPCM</name>
<dbReference type="Proteomes" id="UP001162992">
    <property type="component" value="Chromosome 5"/>
</dbReference>
<dbReference type="EMBL" id="CM055096">
    <property type="protein sequence ID" value="KAJ7556904.1"/>
    <property type="molecule type" value="Genomic_DNA"/>
</dbReference>